<comment type="caution">
    <text evidence="4">The sequence shown here is derived from an EMBL/GenBank/DDBJ whole genome shotgun (WGS) entry which is preliminary data.</text>
</comment>
<organism evidence="4 5">
    <name type="scientific">Artemia franciscana</name>
    <name type="common">Brine shrimp</name>
    <name type="synonym">Artemia sanfranciscana</name>
    <dbReference type="NCBI Taxonomy" id="6661"/>
    <lineage>
        <taxon>Eukaryota</taxon>
        <taxon>Metazoa</taxon>
        <taxon>Ecdysozoa</taxon>
        <taxon>Arthropoda</taxon>
        <taxon>Crustacea</taxon>
        <taxon>Branchiopoda</taxon>
        <taxon>Anostraca</taxon>
        <taxon>Artemiidae</taxon>
        <taxon>Artemia</taxon>
    </lineage>
</organism>
<keyword evidence="5" id="KW-1185">Reference proteome</keyword>
<dbReference type="GO" id="GO:0003690">
    <property type="term" value="F:double-stranded DNA binding"/>
    <property type="evidence" value="ECO:0007669"/>
    <property type="project" value="TreeGrafter"/>
</dbReference>
<dbReference type="PANTHER" id="PTHR12604:SF4">
    <property type="entry name" value="X-RAY REPAIR CROSS-COMPLEMENTING PROTEIN 5"/>
    <property type="match status" value="1"/>
</dbReference>
<evidence type="ECO:0000256" key="1">
    <source>
        <dbReference type="ARBA" id="ARBA00007726"/>
    </source>
</evidence>
<dbReference type="Gene3D" id="2.40.290.10">
    <property type="match status" value="1"/>
</dbReference>
<name>A0AA88L7W0_ARTSF</name>
<feature type="domain" description="Ku" evidence="3">
    <location>
        <begin position="83"/>
        <end position="222"/>
    </location>
</feature>
<dbReference type="EMBL" id="JAVRJZ010000012">
    <property type="protein sequence ID" value="KAK2716234.1"/>
    <property type="molecule type" value="Genomic_DNA"/>
</dbReference>
<dbReference type="SUPFAM" id="SSF100939">
    <property type="entry name" value="SPOC domain-like"/>
    <property type="match status" value="1"/>
</dbReference>
<dbReference type="GO" id="GO:0000723">
    <property type="term" value="P:telomere maintenance"/>
    <property type="evidence" value="ECO:0007669"/>
    <property type="project" value="InterPro"/>
</dbReference>
<evidence type="ECO:0000256" key="2">
    <source>
        <dbReference type="ARBA" id="ARBA00023125"/>
    </source>
</evidence>
<evidence type="ECO:0000259" key="3">
    <source>
        <dbReference type="SMART" id="SM00559"/>
    </source>
</evidence>
<dbReference type="CDD" id="cd00873">
    <property type="entry name" value="KU80"/>
    <property type="match status" value="1"/>
</dbReference>
<dbReference type="Pfam" id="PF02735">
    <property type="entry name" value="Ku"/>
    <property type="match status" value="1"/>
</dbReference>
<dbReference type="Gene3D" id="1.10.1600.10">
    <property type="match status" value="1"/>
</dbReference>
<sequence>MELLGDATMSTSHLETDAEVTALSNFRKWSKPWNVDFRISDGLLIPVSGYLIVKREKLASWKNERPEFDGVGHKAYVKKNEKMTEVPANEIIIGYQYGSKTIPFSAEAEKEMKLYSEPKDFSVICFAGAATIQEYFFTGDSTMIFVPRSGDQNSQVKLSAFIHALAESKKVAIVRRVYSDNMPPKVGFLSPVIKPSTEYLQYITLIYSEDVRKITFPSLLEEKKKLTDDQKGAIDDLIDSMDLTSSDGRELYRSVDIPNPYSKVVRQVSRHLLLHPETSVMEPMDEAKKQAMKPLEVSNDLIEKTAPSLKKVAEVFPVRAFKRIKQKKE</sequence>
<dbReference type="InterPro" id="IPR006164">
    <property type="entry name" value="DNA_bd_Ku70/Ku80"/>
</dbReference>
<evidence type="ECO:0000313" key="4">
    <source>
        <dbReference type="EMBL" id="KAK2716234.1"/>
    </source>
</evidence>
<dbReference type="GO" id="GO:0003684">
    <property type="term" value="F:damaged DNA binding"/>
    <property type="evidence" value="ECO:0007669"/>
    <property type="project" value="InterPro"/>
</dbReference>
<dbReference type="SMART" id="SM00559">
    <property type="entry name" value="Ku78"/>
    <property type="match status" value="1"/>
</dbReference>
<dbReference type="Proteomes" id="UP001187531">
    <property type="component" value="Unassembled WGS sequence"/>
</dbReference>
<protein>
    <recommendedName>
        <fullName evidence="3">Ku domain-containing protein</fullName>
    </recommendedName>
</protein>
<dbReference type="GO" id="GO:0043564">
    <property type="term" value="C:Ku70:Ku80 complex"/>
    <property type="evidence" value="ECO:0007669"/>
    <property type="project" value="InterPro"/>
</dbReference>
<dbReference type="AlphaFoldDB" id="A0AA88L7W0"/>
<comment type="similarity">
    <text evidence="1">Belongs to the ku80 family.</text>
</comment>
<reference evidence="4" key="1">
    <citation type="submission" date="2023-07" db="EMBL/GenBank/DDBJ databases">
        <title>Chromosome-level genome assembly of Artemia franciscana.</title>
        <authorList>
            <person name="Jo E."/>
        </authorList>
    </citation>
    <scope>NUCLEOTIDE SEQUENCE</scope>
    <source>
        <tissue evidence="4">Whole body</tissue>
    </source>
</reference>
<accession>A0AA88L7W0</accession>
<evidence type="ECO:0000313" key="5">
    <source>
        <dbReference type="Proteomes" id="UP001187531"/>
    </source>
</evidence>
<dbReference type="InterPro" id="IPR016194">
    <property type="entry name" value="SPOC-like_C_dom_sf"/>
</dbReference>
<dbReference type="PANTHER" id="PTHR12604">
    <property type="entry name" value="KU AUTOANTIGEN DNA HELICASE"/>
    <property type="match status" value="1"/>
</dbReference>
<proteinExistence type="inferred from homology"/>
<dbReference type="GO" id="GO:0042162">
    <property type="term" value="F:telomeric DNA binding"/>
    <property type="evidence" value="ECO:0007669"/>
    <property type="project" value="InterPro"/>
</dbReference>
<gene>
    <name evidence="4" type="ORF">QYM36_010723</name>
</gene>
<dbReference type="GO" id="GO:0006303">
    <property type="term" value="P:double-strand break repair via nonhomologous end joining"/>
    <property type="evidence" value="ECO:0007669"/>
    <property type="project" value="InterPro"/>
</dbReference>
<dbReference type="InterPro" id="IPR024193">
    <property type="entry name" value="Ku80"/>
</dbReference>
<dbReference type="GO" id="GO:0006310">
    <property type="term" value="P:DNA recombination"/>
    <property type="evidence" value="ECO:0007669"/>
    <property type="project" value="InterPro"/>
</dbReference>
<keyword evidence="2" id="KW-0238">DNA-binding</keyword>